<comment type="caution">
    <text evidence="10">The sequence shown here is derived from an EMBL/GenBank/DDBJ whole genome shotgun (WGS) entry which is preliminary data.</text>
</comment>
<evidence type="ECO:0000313" key="11">
    <source>
        <dbReference type="Proteomes" id="UP000789752"/>
    </source>
</evidence>
<keyword evidence="5" id="KW-0408">Iron</keyword>
<dbReference type="InterPro" id="IPR017938">
    <property type="entry name" value="Riboflavin_synthase-like_b-brl"/>
</dbReference>
<dbReference type="SUPFAM" id="SSF54292">
    <property type="entry name" value="2Fe-2S ferredoxin-like"/>
    <property type="match status" value="1"/>
</dbReference>
<keyword evidence="4 10" id="KW-0560">Oxidoreductase</keyword>
<evidence type="ECO:0000256" key="6">
    <source>
        <dbReference type="ARBA" id="ARBA00023014"/>
    </source>
</evidence>
<accession>A0ABM8U7Y7</accession>
<keyword evidence="7" id="KW-1133">Transmembrane helix</keyword>
<keyword evidence="11" id="KW-1185">Reference proteome</keyword>
<feature type="transmembrane region" description="Helical" evidence="7">
    <location>
        <begin position="106"/>
        <end position="126"/>
    </location>
</feature>
<keyword evidence="1" id="KW-0285">Flavoprotein</keyword>
<evidence type="ECO:0000256" key="5">
    <source>
        <dbReference type="ARBA" id="ARBA00023004"/>
    </source>
</evidence>
<evidence type="ECO:0000256" key="1">
    <source>
        <dbReference type="ARBA" id="ARBA00022630"/>
    </source>
</evidence>
<dbReference type="PRINTS" id="PR00409">
    <property type="entry name" value="PHDIOXRDTASE"/>
</dbReference>
<dbReference type="InterPro" id="IPR050415">
    <property type="entry name" value="MRET"/>
</dbReference>
<dbReference type="Proteomes" id="UP000789752">
    <property type="component" value="Unassembled WGS sequence"/>
</dbReference>
<dbReference type="SUPFAM" id="SSF63380">
    <property type="entry name" value="Riboflavin synthase domain-like"/>
    <property type="match status" value="1"/>
</dbReference>
<dbReference type="PANTHER" id="PTHR47354:SF1">
    <property type="entry name" value="CARNITINE MONOOXYGENASE REDUCTASE SUBUNIT"/>
    <property type="match status" value="1"/>
</dbReference>
<gene>
    <name evidence="10" type="primary">ophA1</name>
    <name evidence="10" type="ORF">R54767_04033</name>
</gene>
<evidence type="ECO:0000256" key="2">
    <source>
        <dbReference type="ARBA" id="ARBA00022714"/>
    </source>
</evidence>
<dbReference type="PROSITE" id="PS51085">
    <property type="entry name" value="2FE2S_FER_2"/>
    <property type="match status" value="1"/>
</dbReference>
<dbReference type="EMBL" id="CAJQYY010000025">
    <property type="protein sequence ID" value="CAG4913752.1"/>
    <property type="molecule type" value="Genomic_DNA"/>
</dbReference>
<dbReference type="GO" id="GO:0051213">
    <property type="term" value="F:dioxygenase activity"/>
    <property type="evidence" value="ECO:0007669"/>
    <property type="project" value="UniProtKB-KW"/>
</dbReference>
<dbReference type="InterPro" id="IPR017927">
    <property type="entry name" value="FAD-bd_FR_type"/>
</dbReference>
<dbReference type="PANTHER" id="PTHR47354">
    <property type="entry name" value="NADH OXIDOREDUCTASE HCR"/>
    <property type="match status" value="1"/>
</dbReference>
<dbReference type="Gene3D" id="3.10.20.30">
    <property type="match status" value="1"/>
</dbReference>
<dbReference type="SUPFAM" id="SSF52343">
    <property type="entry name" value="Ferredoxin reductase-like, C-terminal NADP-linked domain"/>
    <property type="match status" value="1"/>
</dbReference>
<evidence type="ECO:0000259" key="9">
    <source>
        <dbReference type="PROSITE" id="PS51384"/>
    </source>
</evidence>
<name>A0ABM8U7Y7_9BURK</name>
<evidence type="ECO:0000256" key="4">
    <source>
        <dbReference type="ARBA" id="ARBA00023002"/>
    </source>
</evidence>
<sequence length="317" mass="34089">MIETIVSRRRVEADGICSLELAAVDGSALPPFEPGAHVDVHPREGVIRQYSLCPEATAAGRYLIAVLREPESRGGSAAMHALQEGDRLRIGAPRNLFPLVRDARRYVLVAGGIGITPLLAMAEYLVRGGKEFVLHYCARDCSRMAFTDRIQGGGTGPHAHLHLDDGAAQQRLDLDRDLGNPEVGVHVYICGPSGFMDWVLSGAAARGWPPEQLHREYFAAPVASNDPDAAAFEVQIGLEGATYTVAADQSVVEVLARHGVDVPVSCEQGVCGTCLTRILSGEPDHRDSFLTDAERAANNQFTPCCSRARSAKLVLDL</sequence>
<reference evidence="10 11" key="1">
    <citation type="submission" date="2021-04" db="EMBL/GenBank/DDBJ databases">
        <authorList>
            <person name="Vanwijnsberghe S."/>
        </authorList>
    </citation>
    <scope>NUCLEOTIDE SEQUENCE [LARGE SCALE GENOMIC DNA]</scope>
    <source>
        <strain evidence="10 11">LMG 32171</strain>
    </source>
</reference>
<dbReference type="InterPro" id="IPR036010">
    <property type="entry name" value="2Fe-2S_ferredoxin-like_sf"/>
</dbReference>
<protein>
    <submittedName>
        <fullName evidence="10">Phthalate dioxygenase reductase</fullName>
        <ecNumber evidence="10">1.-.-.-</ecNumber>
    </submittedName>
</protein>
<dbReference type="Pfam" id="PF00111">
    <property type="entry name" value="Fer2"/>
    <property type="match status" value="1"/>
</dbReference>
<feature type="domain" description="FAD-binding FR-type" evidence="9">
    <location>
        <begin position="1"/>
        <end position="100"/>
    </location>
</feature>
<feature type="domain" description="2Fe-2S ferredoxin-type" evidence="8">
    <location>
        <begin position="232"/>
        <end position="317"/>
    </location>
</feature>
<dbReference type="InterPro" id="IPR012675">
    <property type="entry name" value="Beta-grasp_dom_sf"/>
</dbReference>
<evidence type="ECO:0000259" key="8">
    <source>
        <dbReference type="PROSITE" id="PS51085"/>
    </source>
</evidence>
<keyword evidence="3" id="KW-0479">Metal-binding</keyword>
<keyword evidence="10" id="KW-0223">Dioxygenase</keyword>
<dbReference type="EC" id="1.-.-.-" evidence="10"/>
<evidence type="ECO:0000256" key="7">
    <source>
        <dbReference type="SAM" id="Phobius"/>
    </source>
</evidence>
<dbReference type="InterPro" id="IPR001041">
    <property type="entry name" value="2Fe-2S_ferredoxin-type"/>
</dbReference>
<dbReference type="PROSITE" id="PS51384">
    <property type="entry name" value="FAD_FR"/>
    <property type="match status" value="1"/>
</dbReference>
<keyword evidence="7" id="KW-0472">Membrane</keyword>
<dbReference type="RefSeq" id="WP_228981495.1">
    <property type="nucleotide sequence ID" value="NZ_CAJQYY010000025.1"/>
</dbReference>
<evidence type="ECO:0000313" key="10">
    <source>
        <dbReference type="EMBL" id="CAG4913752.1"/>
    </source>
</evidence>
<dbReference type="CDD" id="cd06185">
    <property type="entry name" value="PDR_like"/>
    <property type="match status" value="1"/>
</dbReference>
<dbReference type="InterPro" id="IPR006058">
    <property type="entry name" value="2Fe2S_fd_BS"/>
</dbReference>
<dbReference type="CDD" id="cd00207">
    <property type="entry name" value="fer2"/>
    <property type="match status" value="1"/>
</dbReference>
<dbReference type="Gene3D" id="3.40.50.80">
    <property type="entry name" value="Nucleotide-binding domain of ferredoxin-NADP reductase (FNR) module"/>
    <property type="match status" value="1"/>
</dbReference>
<evidence type="ECO:0000256" key="3">
    <source>
        <dbReference type="ARBA" id="ARBA00022723"/>
    </source>
</evidence>
<keyword evidence="6" id="KW-0411">Iron-sulfur</keyword>
<dbReference type="InterPro" id="IPR039261">
    <property type="entry name" value="FNR_nucleotide-bd"/>
</dbReference>
<keyword evidence="2" id="KW-0001">2Fe-2S</keyword>
<organism evidence="10 11">
    <name type="scientific">Paraburkholderia gardini</name>
    <dbReference type="NCBI Taxonomy" id="2823469"/>
    <lineage>
        <taxon>Bacteria</taxon>
        <taxon>Pseudomonadati</taxon>
        <taxon>Pseudomonadota</taxon>
        <taxon>Betaproteobacteria</taxon>
        <taxon>Burkholderiales</taxon>
        <taxon>Burkholderiaceae</taxon>
        <taxon>Paraburkholderia</taxon>
    </lineage>
</organism>
<proteinExistence type="predicted"/>
<dbReference type="PROSITE" id="PS00197">
    <property type="entry name" value="2FE2S_FER_1"/>
    <property type="match status" value="1"/>
</dbReference>
<keyword evidence="7" id="KW-0812">Transmembrane</keyword>
<dbReference type="Gene3D" id="2.40.30.10">
    <property type="entry name" value="Translation factors"/>
    <property type="match status" value="1"/>
</dbReference>